<dbReference type="PANTHER" id="PTHR12677">
    <property type="entry name" value="GOLGI APPARATUS MEMBRANE PROTEIN TVP38-RELATED"/>
    <property type="match status" value="1"/>
</dbReference>
<dbReference type="Pfam" id="PF09335">
    <property type="entry name" value="VTT_dom"/>
    <property type="match status" value="1"/>
</dbReference>
<evidence type="ECO:0000256" key="6">
    <source>
        <dbReference type="SAM" id="Phobius"/>
    </source>
</evidence>
<feature type="domain" description="VTT" evidence="7">
    <location>
        <begin position="37"/>
        <end position="95"/>
    </location>
</feature>
<dbReference type="PANTHER" id="PTHR12677:SF59">
    <property type="entry name" value="GOLGI APPARATUS MEMBRANE PROTEIN TVP38-RELATED"/>
    <property type="match status" value="1"/>
</dbReference>
<evidence type="ECO:0000259" key="7">
    <source>
        <dbReference type="Pfam" id="PF09335"/>
    </source>
</evidence>
<reference evidence="8 9" key="1">
    <citation type="journal article" date="2014" name="Mol. Plant">
        <title>Chromosome Scale Genome Assembly and Transcriptome Profiling of Nannochloropsis gaditana in Nitrogen Depletion.</title>
        <authorList>
            <person name="Corteggiani Carpinelli E."/>
            <person name="Telatin A."/>
            <person name="Vitulo N."/>
            <person name="Forcato C."/>
            <person name="D'Angelo M."/>
            <person name="Schiavon R."/>
            <person name="Vezzi A."/>
            <person name="Giacometti G.M."/>
            <person name="Morosinotto T."/>
            <person name="Valle G."/>
        </authorList>
    </citation>
    <scope>NUCLEOTIDE SEQUENCE [LARGE SCALE GENOMIC DNA]</scope>
    <source>
        <strain evidence="8 9">B-31</strain>
    </source>
</reference>
<protein>
    <submittedName>
        <fullName evidence="8">SNARE associated Golgi protein</fullName>
    </submittedName>
</protein>
<feature type="transmembrane region" description="Helical" evidence="6">
    <location>
        <begin position="122"/>
        <end position="142"/>
    </location>
</feature>
<name>W7TV69_9STRA</name>
<dbReference type="GO" id="GO:0005886">
    <property type="term" value="C:plasma membrane"/>
    <property type="evidence" value="ECO:0007669"/>
    <property type="project" value="UniProtKB-SubCell"/>
</dbReference>
<comment type="subcellular location">
    <subcellularLocation>
        <location evidence="1">Cell membrane</location>
        <topology evidence="1">Multi-pass membrane protein</topology>
    </subcellularLocation>
</comment>
<keyword evidence="3 6" id="KW-0812">Transmembrane</keyword>
<comment type="caution">
    <text evidence="8">The sequence shown here is derived from an EMBL/GenBank/DDBJ whole genome shotgun (WGS) entry which is preliminary data.</text>
</comment>
<feature type="non-terminal residue" evidence="8">
    <location>
        <position position="1"/>
    </location>
</feature>
<evidence type="ECO:0000313" key="8">
    <source>
        <dbReference type="EMBL" id="EWM30022.1"/>
    </source>
</evidence>
<proteinExistence type="predicted"/>
<evidence type="ECO:0000256" key="2">
    <source>
        <dbReference type="ARBA" id="ARBA00022475"/>
    </source>
</evidence>
<organism evidence="8 9">
    <name type="scientific">Nannochloropsis gaditana</name>
    <dbReference type="NCBI Taxonomy" id="72520"/>
    <lineage>
        <taxon>Eukaryota</taxon>
        <taxon>Sar</taxon>
        <taxon>Stramenopiles</taxon>
        <taxon>Ochrophyta</taxon>
        <taxon>Eustigmatophyceae</taxon>
        <taxon>Eustigmatales</taxon>
        <taxon>Monodopsidaceae</taxon>
        <taxon>Nannochloropsis</taxon>
    </lineage>
</organism>
<evidence type="ECO:0000256" key="3">
    <source>
        <dbReference type="ARBA" id="ARBA00022692"/>
    </source>
</evidence>
<feature type="transmembrane region" description="Helical" evidence="6">
    <location>
        <begin position="76"/>
        <end position="96"/>
    </location>
</feature>
<keyword evidence="4 6" id="KW-1133">Transmembrane helix</keyword>
<dbReference type="AlphaFoldDB" id="W7TV69"/>
<keyword evidence="2" id="KW-1003">Cell membrane</keyword>
<dbReference type="InterPro" id="IPR015414">
    <property type="entry name" value="TMEM64"/>
</dbReference>
<keyword evidence="9" id="KW-1185">Reference proteome</keyword>
<sequence length="164" mass="17525">RGRCEAVRACGSCQSNPCRCNLCLCLLSCLRITGALDAVLGEQGLRLNLLLRLCPVVPYSFLNFAMGLTAARSEDFLLGCLVGMLPAVILLAYVGVAEGGGKGAVGEILESFGRRHPMETRAALGSGALLLVIAGWIVWRAARSKARAEEIRKQSVVDSMGWEM</sequence>
<evidence type="ECO:0000256" key="4">
    <source>
        <dbReference type="ARBA" id="ARBA00022989"/>
    </source>
</evidence>
<evidence type="ECO:0000256" key="1">
    <source>
        <dbReference type="ARBA" id="ARBA00004651"/>
    </source>
</evidence>
<dbReference type="InterPro" id="IPR032816">
    <property type="entry name" value="VTT_dom"/>
</dbReference>
<keyword evidence="5 6" id="KW-0472">Membrane</keyword>
<gene>
    <name evidence="8" type="ORF">Naga_102208g1</name>
</gene>
<evidence type="ECO:0000256" key="5">
    <source>
        <dbReference type="ARBA" id="ARBA00023136"/>
    </source>
</evidence>
<evidence type="ECO:0000313" key="9">
    <source>
        <dbReference type="Proteomes" id="UP000019335"/>
    </source>
</evidence>
<dbReference type="Proteomes" id="UP000019335">
    <property type="component" value="Chromosome 2"/>
</dbReference>
<accession>W7TV69</accession>
<dbReference type="EMBL" id="AZIL01000073">
    <property type="protein sequence ID" value="EWM30022.1"/>
    <property type="molecule type" value="Genomic_DNA"/>
</dbReference>